<dbReference type="GO" id="GO:0005829">
    <property type="term" value="C:cytosol"/>
    <property type="evidence" value="ECO:0007669"/>
    <property type="project" value="TreeGrafter"/>
</dbReference>
<accession>A0A7X0HAI4</accession>
<dbReference type="InterPro" id="IPR027266">
    <property type="entry name" value="TrmE/GcvT-like"/>
</dbReference>
<dbReference type="Gene3D" id="2.40.30.110">
    <property type="entry name" value="Aminomethyltransferase beta-barrel domains"/>
    <property type="match status" value="1"/>
</dbReference>
<feature type="domain" description="GCVT N-terminal" evidence="8">
    <location>
        <begin position="10"/>
        <end position="265"/>
    </location>
</feature>
<dbReference type="GO" id="GO:0005960">
    <property type="term" value="C:glycine cleavage complex"/>
    <property type="evidence" value="ECO:0007669"/>
    <property type="project" value="InterPro"/>
</dbReference>
<dbReference type="GO" id="GO:0032259">
    <property type="term" value="P:methylation"/>
    <property type="evidence" value="ECO:0007669"/>
    <property type="project" value="UniProtKB-KW"/>
</dbReference>
<dbReference type="InterPro" id="IPR028896">
    <property type="entry name" value="GcvT/YgfZ/DmdA"/>
</dbReference>
<evidence type="ECO:0000256" key="4">
    <source>
        <dbReference type="ARBA" id="ARBA00022679"/>
    </source>
</evidence>
<name>A0A7X0HAI4_9BACT</name>
<dbReference type="Proteomes" id="UP000541810">
    <property type="component" value="Unassembled WGS sequence"/>
</dbReference>
<reference evidence="10 11" key="1">
    <citation type="submission" date="2020-08" db="EMBL/GenBank/DDBJ databases">
        <title>Genomic Encyclopedia of Type Strains, Phase IV (KMG-IV): sequencing the most valuable type-strain genomes for metagenomic binning, comparative biology and taxonomic classification.</title>
        <authorList>
            <person name="Goeker M."/>
        </authorList>
    </citation>
    <scope>NUCLEOTIDE SEQUENCE [LARGE SCALE GENOMIC DNA]</scope>
    <source>
        <strain evidence="10 11">DSM 103725</strain>
    </source>
</reference>
<dbReference type="PANTHER" id="PTHR43757">
    <property type="entry name" value="AMINOMETHYLTRANSFERASE"/>
    <property type="match status" value="1"/>
</dbReference>
<evidence type="ECO:0000259" key="8">
    <source>
        <dbReference type="Pfam" id="PF01571"/>
    </source>
</evidence>
<feature type="binding site" evidence="7">
    <location>
        <position position="197"/>
    </location>
    <ligand>
        <name>substrate</name>
    </ligand>
</feature>
<gene>
    <name evidence="10" type="ORF">HNQ40_002957</name>
</gene>
<dbReference type="PIRSF" id="PIRSF006487">
    <property type="entry name" value="GcvT"/>
    <property type="match status" value="1"/>
</dbReference>
<evidence type="ECO:0000313" key="11">
    <source>
        <dbReference type="Proteomes" id="UP000541810"/>
    </source>
</evidence>
<evidence type="ECO:0000313" key="10">
    <source>
        <dbReference type="EMBL" id="MBB6431151.1"/>
    </source>
</evidence>
<keyword evidence="10" id="KW-0489">Methyltransferase</keyword>
<dbReference type="Gene3D" id="3.30.1360.120">
    <property type="entry name" value="Probable tRNA modification gtpase trme, domain 1"/>
    <property type="match status" value="1"/>
</dbReference>
<dbReference type="GO" id="GO:0006546">
    <property type="term" value="P:glycine catabolic process"/>
    <property type="evidence" value="ECO:0007669"/>
    <property type="project" value="InterPro"/>
</dbReference>
<evidence type="ECO:0000256" key="3">
    <source>
        <dbReference type="ARBA" id="ARBA00022576"/>
    </source>
</evidence>
<dbReference type="InterPro" id="IPR013977">
    <property type="entry name" value="GcvT_C"/>
</dbReference>
<keyword evidence="11" id="KW-1185">Reference proteome</keyword>
<comment type="caution">
    <text evidence="10">The sequence shown here is derived from an EMBL/GenBank/DDBJ whole genome shotgun (WGS) entry which is preliminary data.</text>
</comment>
<proteinExistence type="inferred from homology"/>
<protein>
    <recommendedName>
        <fullName evidence="2">aminomethyltransferase</fullName>
        <ecNumber evidence="2">2.1.2.10</ecNumber>
    </recommendedName>
    <alternativeName>
        <fullName evidence="5">Glycine cleavage system T protein</fullName>
    </alternativeName>
</protein>
<dbReference type="GO" id="GO:0004047">
    <property type="term" value="F:aminomethyltransferase activity"/>
    <property type="evidence" value="ECO:0007669"/>
    <property type="project" value="UniProtKB-EC"/>
</dbReference>
<dbReference type="EMBL" id="JACHGY010000001">
    <property type="protein sequence ID" value="MBB6431151.1"/>
    <property type="molecule type" value="Genomic_DNA"/>
</dbReference>
<keyword evidence="3" id="KW-0032">Aminotransferase</keyword>
<dbReference type="Gene3D" id="4.10.1250.10">
    <property type="entry name" value="Aminomethyltransferase fragment"/>
    <property type="match status" value="1"/>
</dbReference>
<evidence type="ECO:0000256" key="1">
    <source>
        <dbReference type="ARBA" id="ARBA00008609"/>
    </source>
</evidence>
<evidence type="ECO:0000256" key="7">
    <source>
        <dbReference type="PIRSR" id="PIRSR006487-1"/>
    </source>
</evidence>
<evidence type="ECO:0000259" key="9">
    <source>
        <dbReference type="Pfam" id="PF08669"/>
    </source>
</evidence>
<dbReference type="FunFam" id="3.30.70.1400:FF:000001">
    <property type="entry name" value="Aminomethyltransferase"/>
    <property type="match status" value="1"/>
</dbReference>
<dbReference type="SUPFAM" id="SSF103025">
    <property type="entry name" value="Folate-binding domain"/>
    <property type="match status" value="1"/>
</dbReference>
<dbReference type="RefSeq" id="WP_184678640.1">
    <property type="nucleotide sequence ID" value="NZ_JACHGY010000001.1"/>
</dbReference>
<sequence length="375" mass="40871">MALLDTPFKKFHAENGAKLVDFAGWEMPLHYGSIIDEHNHTRNSGSIFDVSHMGRFKITGRHARKFLETVLTRKISNMKTKTCRYALVCNEQGGVKDDVLVYRYDDHWMLVVNASNRTKLLAHFDAVKESGSFAIKLVDITEGTAMLAVQGPEVIEKIGEFSKEIPTLKNYTFALKNLLILKMTVSRTGYTGEDGVEVILGANMAGMAMKLLLKEKGEAAAIKPAGLGARDSLRLEAGMPLYGHELDEETDPLSAGLGFAVSLEKHVTDEDDVEIPRFIGQDALEKINAEGTPKTLVGMKIDGQRTPRQGAEIKRDGQVIGTVTSGCLSPTLGCPIAMAYLQPNTATTGDTVTVAVGSSEAEAELVPLPFYKRGR</sequence>
<evidence type="ECO:0000256" key="6">
    <source>
        <dbReference type="ARBA" id="ARBA00047665"/>
    </source>
</evidence>
<dbReference type="GO" id="GO:0008483">
    <property type="term" value="F:transaminase activity"/>
    <property type="evidence" value="ECO:0007669"/>
    <property type="project" value="UniProtKB-KW"/>
</dbReference>
<dbReference type="NCBIfam" id="TIGR00528">
    <property type="entry name" value="gcvT"/>
    <property type="match status" value="1"/>
</dbReference>
<comment type="catalytic activity">
    <reaction evidence="6">
        <text>N(6)-[(R)-S(8)-aminomethyldihydrolipoyl]-L-lysyl-[protein] + (6S)-5,6,7,8-tetrahydrofolate = N(6)-[(R)-dihydrolipoyl]-L-lysyl-[protein] + (6R)-5,10-methylene-5,6,7,8-tetrahydrofolate + NH4(+)</text>
        <dbReference type="Rhea" id="RHEA:16945"/>
        <dbReference type="Rhea" id="RHEA-COMP:10475"/>
        <dbReference type="Rhea" id="RHEA-COMP:10492"/>
        <dbReference type="ChEBI" id="CHEBI:15636"/>
        <dbReference type="ChEBI" id="CHEBI:28938"/>
        <dbReference type="ChEBI" id="CHEBI:57453"/>
        <dbReference type="ChEBI" id="CHEBI:83100"/>
        <dbReference type="ChEBI" id="CHEBI:83143"/>
        <dbReference type="EC" id="2.1.2.10"/>
    </reaction>
</comment>
<organism evidence="10 11">
    <name type="scientific">Algisphaera agarilytica</name>
    <dbReference type="NCBI Taxonomy" id="1385975"/>
    <lineage>
        <taxon>Bacteria</taxon>
        <taxon>Pseudomonadati</taxon>
        <taxon>Planctomycetota</taxon>
        <taxon>Phycisphaerae</taxon>
        <taxon>Phycisphaerales</taxon>
        <taxon>Phycisphaeraceae</taxon>
        <taxon>Algisphaera</taxon>
    </lineage>
</organism>
<dbReference type="InterPro" id="IPR006222">
    <property type="entry name" value="GCVT_N"/>
</dbReference>
<feature type="domain" description="Aminomethyltransferase C-terminal" evidence="9">
    <location>
        <begin position="294"/>
        <end position="372"/>
    </location>
</feature>
<dbReference type="Pfam" id="PF01571">
    <property type="entry name" value="GCV_T"/>
    <property type="match status" value="1"/>
</dbReference>
<dbReference type="SUPFAM" id="SSF101790">
    <property type="entry name" value="Aminomethyltransferase beta-barrel domain"/>
    <property type="match status" value="1"/>
</dbReference>
<dbReference type="GO" id="GO:0008168">
    <property type="term" value="F:methyltransferase activity"/>
    <property type="evidence" value="ECO:0007669"/>
    <property type="project" value="UniProtKB-KW"/>
</dbReference>
<dbReference type="InterPro" id="IPR029043">
    <property type="entry name" value="GcvT/YgfZ_C"/>
</dbReference>
<keyword evidence="4 10" id="KW-0808">Transferase</keyword>
<dbReference type="Gene3D" id="3.30.70.1400">
    <property type="entry name" value="Aminomethyltransferase beta-barrel domains"/>
    <property type="match status" value="1"/>
</dbReference>
<dbReference type="InterPro" id="IPR006223">
    <property type="entry name" value="GcvT"/>
</dbReference>
<evidence type="ECO:0000256" key="5">
    <source>
        <dbReference type="ARBA" id="ARBA00031395"/>
    </source>
</evidence>
<comment type="similarity">
    <text evidence="1">Belongs to the GcvT family.</text>
</comment>
<dbReference type="Pfam" id="PF08669">
    <property type="entry name" value="GCV_T_C"/>
    <property type="match status" value="1"/>
</dbReference>
<dbReference type="EC" id="2.1.2.10" evidence="2"/>
<dbReference type="NCBIfam" id="NF001567">
    <property type="entry name" value="PRK00389.1"/>
    <property type="match status" value="1"/>
</dbReference>
<evidence type="ECO:0000256" key="2">
    <source>
        <dbReference type="ARBA" id="ARBA00012616"/>
    </source>
</evidence>
<dbReference type="PANTHER" id="PTHR43757:SF2">
    <property type="entry name" value="AMINOMETHYLTRANSFERASE, MITOCHONDRIAL"/>
    <property type="match status" value="1"/>
</dbReference>
<dbReference type="AlphaFoldDB" id="A0A7X0HAI4"/>